<dbReference type="Proteomes" id="UP001159364">
    <property type="component" value="Linkage Group LG11"/>
</dbReference>
<dbReference type="AlphaFoldDB" id="A0AAV8SDW1"/>
<dbReference type="InterPro" id="IPR036047">
    <property type="entry name" value="F-box-like_dom_sf"/>
</dbReference>
<sequence>MEDHHTLTTNAIGFCLLPSELMQKILLHLPLPEIRLLGSLNKSIRNMIADQNFVRDYNLQSSSTTWLFVYRKRWRHDAILCYSDQSTRWFNMVGLTRLLKRVIFPGESVYFLAADGNFFLFASNSRQEVIVVNSATKVVKKIPPSPLGPRGTSSWRRSGMKLVSGSDHFRFFFAELVDNRPVVFFYASETDNWRSLKAIETSGELPRVNRKDGNPIFLNAVNGPRESLVIALGSERDAPVILRPRFYTGQDNGQQLTVGFNWENVIDRLYVYGDGHMVMLKSNGVDGMDIGVRKLEGIELWSLSLNGRNWEFISKLPTKMMEGIRKPYQAMMGCLEVVNGGMIRIALLSTFENAWDIIWLSYDVGRSEWCQVPLPACWMKGVNMAGIAFSSGLTM</sequence>
<dbReference type="InterPro" id="IPR050796">
    <property type="entry name" value="SCF_F-box_component"/>
</dbReference>
<accession>A0AAV8SDW1</accession>
<evidence type="ECO:0000259" key="1">
    <source>
        <dbReference type="PROSITE" id="PS50181"/>
    </source>
</evidence>
<dbReference type="PANTHER" id="PTHR31672:SF2">
    <property type="entry name" value="F-BOX DOMAIN-CONTAINING PROTEIN"/>
    <property type="match status" value="1"/>
</dbReference>
<dbReference type="Pfam" id="PF00646">
    <property type="entry name" value="F-box"/>
    <property type="match status" value="1"/>
</dbReference>
<comment type="caution">
    <text evidence="2">The sequence shown here is derived from an EMBL/GenBank/DDBJ whole genome shotgun (WGS) entry which is preliminary data.</text>
</comment>
<dbReference type="PROSITE" id="PS50181">
    <property type="entry name" value="FBOX"/>
    <property type="match status" value="1"/>
</dbReference>
<gene>
    <name evidence="2" type="ORF">K2173_015566</name>
</gene>
<dbReference type="SUPFAM" id="SSF69304">
    <property type="entry name" value="Tricorn protease N-terminal domain"/>
    <property type="match status" value="1"/>
</dbReference>
<evidence type="ECO:0000313" key="3">
    <source>
        <dbReference type="Proteomes" id="UP001159364"/>
    </source>
</evidence>
<evidence type="ECO:0000313" key="2">
    <source>
        <dbReference type="EMBL" id="KAJ8750427.1"/>
    </source>
</evidence>
<dbReference type="SUPFAM" id="SSF81383">
    <property type="entry name" value="F-box domain"/>
    <property type="match status" value="1"/>
</dbReference>
<dbReference type="InterPro" id="IPR001810">
    <property type="entry name" value="F-box_dom"/>
</dbReference>
<protein>
    <recommendedName>
        <fullName evidence="1">F-box domain-containing protein</fullName>
    </recommendedName>
</protein>
<reference evidence="2 3" key="1">
    <citation type="submission" date="2021-09" db="EMBL/GenBank/DDBJ databases">
        <title>Genomic insights and catalytic innovation underlie evolution of tropane alkaloids biosynthesis.</title>
        <authorList>
            <person name="Wang Y.-J."/>
            <person name="Tian T."/>
            <person name="Huang J.-P."/>
            <person name="Huang S.-X."/>
        </authorList>
    </citation>
    <scope>NUCLEOTIDE SEQUENCE [LARGE SCALE GENOMIC DNA]</scope>
    <source>
        <strain evidence="2">KIB-2018</strain>
        <tissue evidence="2">Leaf</tissue>
    </source>
</reference>
<keyword evidence="3" id="KW-1185">Reference proteome</keyword>
<organism evidence="2 3">
    <name type="scientific">Erythroxylum novogranatense</name>
    <dbReference type="NCBI Taxonomy" id="1862640"/>
    <lineage>
        <taxon>Eukaryota</taxon>
        <taxon>Viridiplantae</taxon>
        <taxon>Streptophyta</taxon>
        <taxon>Embryophyta</taxon>
        <taxon>Tracheophyta</taxon>
        <taxon>Spermatophyta</taxon>
        <taxon>Magnoliopsida</taxon>
        <taxon>eudicotyledons</taxon>
        <taxon>Gunneridae</taxon>
        <taxon>Pentapetalae</taxon>
        <taxon>rosids</taxon>
        <taxon>fabids</taxon>
        <taxon>Malpighiales</taxon>
        <taxon>Erythroxylaceae</taxon>
        <taxon>Erythroxylum</taxon>
    </lineage>
</organism>
<feature type="domain" description="F-box" evidence="1">
    <location>
        <begin position="11"/>
        <end position="57"/>
    </location>
</feature>
<dbReference type="SMART" id="SM00256">
    <property type="entry name" value="FBOX"/>
    <property type="match status" value="1"/>
</dbReference>
<dbReference type="PANTHER" id="PTHR31672">
    <property type="entry name" value="BNACNNG10540D PROTEIN"/>
    <property type="match status" value="1"/>
</dbReference>
<name>A0AAV8SDW1_9ROSI</name>
<dbReference type="EMBL" id="JAIWQS010000011">
    <property type="protein sequence ID" value="KAJ8750427.1"/>
    <property type="molecule type" value="Genomic_DNA"/>
</dbReference>
<proteinExistence type="predicted"/>